<dbReference type="AlphaFoldDB" id="A0A1Y5HY82"/>
<feature type="compositionally biased region" description="Basic and acidic residues" evidence="7">
    <location>
        <begin position="69"/>
        <end position="78"/>
    </location>
</feature>
<dbReference type="Gene3D" id="3.40.50.1100">
    <property type="match status" value="2"/>
</dbReference>
<feature type="compositionally biased region" description="Polar residues" evidence="7">
    <location>
        <begin position="57"/>
        <end position="67"/>
    </location>
</feature>
<dbReference type="EMBL" id="KZ155839">
    <property type="protein sequence ID" value="OUS42219.1"/>
    <property type="molecule type" value="Genomic_DNA"/>
</dbReference>
<evidence type="ECO:0000256" key="3">
    <source>
        <dbReference type="ARBA" id="ARBA00012093"/>
    </source>
</evidence>
<proteinExistence type="inferred from homology"/>
<comment type="cofactor">
    <cofactor evidence="1">
        <name>pyridoxal 5'-phosphate</name>
        <dbReference type="ChEBI" id="CHEBI:597326"/>
    </cofactor>
</comment>
<feature type="region of interest" description="Disordered" evidence="7">
    <location>
        <begin position="55"/>
        <end position="78"/>
    </location>
</feature>
<dbReference type="PANTHER" id="PTHR48078:SF2">
    <property type="entry name" value="CATABOLIC L-SERINE_THREONINE DEHYDRATASE"/>
    <property type="match status" value="1"/>
</dbReference>
<dbReference type="EC" id="4.3.1.17" evidence="3"/>
<reference evidence="9" key="1">
    <citation type="submission" date="2017-04" db="EMBL/GenBank/DDBJ databases">
        <title>Population genomics of picophytoplankton unveils novel chromosome hypervariability.</title>
        <authorList>
            <consortium name="DOE Joint Genome Institute"/>
            <person name="Blanc-Mathieu R."/>
            <person name="Krasovec M."/>
            <person name="Hebrard M."/>
            <person name="Yau S."/>
            <person name="Desgranges E."/>
            <person name="Martin J."/>
            <person name="Schackwitz W."/>
            <person name="Kuo A."/>
            <person name="Salin G."/>
            <person name="Donnadieu C."/>
            <person name="Desdevises Y."/>
            <person name="Sanchez-Ferandin S."/>
            <person name="Moreau H."/>
            <person name="Rivals E."/>
            <person name="Grigoriev I.V."/>
            <person name="Grimsley N."/>
            <person name="Eyre-Walker A."/>
            <person name="Piganeau G."/>
        </authorList>
    </citation>
    <scope>NUCLEOTIDE SEQUENCE [LARGE SCALE GENOMIC DNA]</scope>
    <source>
        <strain evidence="9">RCC 1115</strain>
    </source>
</reference>
<dbReference type="GO" id="GO:0009097">
    <property type="term" value="P:isoleucine biosynthetic process"/>
    <property type="evidence" value="ECO:0007669"/>
    <property type="project" value="TreeGrafter"/>
</dbReference>
<dbReference type="GO" id="GO:0030170">
    <property type="term" value="F:pyridoxal phosphate binding"/>
    <property type="evidence" value="ECO:0007669"/>
    <property type="project" value="InterPro"/>
</dbReference>
<dbReference type="GO" id="GO:0006565">
    <property type="term" value="P:L-serine catabolic process"/>
    <property type="evidence" value="ECO:0007669"/>
    <property type="project" value="TreeGrafter"/>
</dbReference>
<feature type="compositionally biased region" description="Polar residues" evidence="7">
    <location>
        <begin position="1"/>
        <end position="14"/>
    </location>
</feature>
<keyword evidence="4" id="KW-0663">Pyridoxal phosphate</keyword>
<sequence>MPVSNDGVNAGSSDRGQREIVDLTTSPVEARVAASDEDEDVAPLLERLRRKRAVESTVVNGSRPSASRETGETREEETRDDALVGWLRSDVAAHEDALLMRSLDVDDALIKARKFGIKISRDDFIRWLEREGVAFSQTKKRAEARARARSRAGDLTAPLSMFVMASSLARPIKSVKEVPDLHVRTPLVRSNALSALAERDVLLKLESAQPSGSFKLRGIGRTCALAVHRDGAKSLVSSSGGNAGLATAHAGRELGVGVEVFVPETTPERVRGLLRAYGADVIVRGAQWSEANEAAVERATSTGAALVHPFEGEDTWDGHSTLVDEIAEDLGGTSPAAIVTCVGGGGLLAGCLRGVERAGWLDETLVVAMETIGADSLNASVLAGKLATLPAITSVAKSLGAASPSPTVFARCVALGPGRVRSATCTDAQAVSACVRFADDHRILVEPACGAALSAVYTPELGIVNGLADDDRPIVVVVCGGSVVDRASLDALADAYL</sequence>
<evidence type="ECO:0000313" key="9">
    <source>
        <dbReference type="EMBL" id="OUS42219.1"/>
    </source>
</evidence>
<dbReference type="GO" id="GO:0006567">
    <property type="term" value="P:L-threonine catabolic process"/>
    <property type="evidence" value="ECO:0007669"/>
    <property type="project" value="TreeGrafter"/>
</dbReference>
<dbReference type="Pfam" id="PF00291">
    <property type="entry name" value="PALP"/>
    <property type="match status" value="1"/>
</dbReference>
<evidence type="ECO:0000259" key="8">
    <source>
        <dbReference type="Pfam" id="PF00291"/>
    </source>
</evidence>
<dbReference type="eggNOG" id="KOG1250">
    <property type="taxonomic scope" value="Eukaryota"/>
</dbReference>
<dbReference type="InterPro" id="IPR000634">
    <property type="entry name" value="Ser/Thr_deHydtase_PyrdxlP-BS"/>
</dbReference>
<dbReference type="PROSITE" id="PS00165">
    <property type="entry name" value="DEHYDRATASE_SER_THR"/>
    <property type="match status" value="1"/>
</dbReference>
<feature type="domain" description="Tryptophan synthase beta chain-like PALP" evidence="8">
    <location>
        <begin position="181"/>
        <end position="480"/>
    </location>
</feature>
<keyword evidence="5" id="KW-0456">Lyase</keyword>
<accession>A0A1Y5HY82</accession>
<dbReference type="GO" id="GO:0003941">
    <property type="term" value="F:L-serine ammonia-lyase activity"/>
    <property type="evidence" value="ECO:0007669"/>
    <property type="project" value="UniProtKB-EC"/>
</dbReference>
<evidence type="ECO:0000256" key="4">
    <source>
        <dbReference type="ARBA" id="ARBA00022898"/>
    </source>
</evidence>
<dbReference type="InterPro" id="IPR036052">
    <property type="entry name" value="TrpB-like_PALP_sf"/>
</dbReference>
<dbReference type="Proteomes" id="UP000195557">
    <property type="component" value="Unassembled WGS sequence"/>
</dbReference>
<feature type="region of interest" description="Disordered" evidence="7">
    <location>
        <begin position="1"/>
        <end position="38"/>
    </location>
</feature>
<comment type="similarity">
    <text evidence="2">Belongs to the serine/threonine dehydratase family.</text>
</comment>
<evidence type="ECO:0000256" key="2">
    <source>
        <dbReference type="ARBA" id="ARBA00010869"/>
    </source>
</evidence>
<name>A0A1Y5HY82_OSTTA</name>
<organism evidence="9">
    <name type="scientific">Ostreococcus tauri</name>
    <name type="common">Marine green alga</name>
    <dbReference type="NCBI Taxonomy" id="70448"/>
    <lineage>
        <taxon>Eukaryota</taxon>
        <taxon>Viridiplantae</taxon>
        <taxon>Chlorophyta</taxon>
        <taxon>Mamiellophyceae</taxon>
        <taxon>Mamiellales</taxon>
        <taxon>Bathycoccaceae</taxon>
        <taxon>Ostreococcus</taxon>
    </lineage>
</organism>
<dbReference type="InterPro" id="IPR001926">
    <property type="entry name" value="TrpB-like_PALP"/>
</dbReference>
<evidence type="ECO:0000256" key="6">
    <source>
        <dbReference type="ARBA" id="ARBA00049406"/>
    </source>
</evidence>
<dbReference type="PANTHER" id="PTHR48078">
    <property type="entry name" value="THREONINE DEHYDRATASE, MITOCHONDRIAL-RELATED"/>
    <property type="match status" value="1"/>
</dbReference>
<protein>
    <recommendedName>
        <fullName evidence="3">L-serine ammonia-lyase</fullName>
        <ecNumber evidence="3">4.3.1.17</ecNumber>
    </recommendedName>
</protein>
<evidence type="ECO:0000256" key="1">
    <source>
        <dbReference type="ARBA" id="ARBA00001933"/>
    </source>
</evidence>
<evidence type="ECO:0000256" key="5">
    <source>
        <dbReference type="ARBA" id="ARBA00023239"/>
    </source>
</evidence>
<dbReference type="InterPro" id="IPR050147">
    <property type="entry name" value="Ser/Thr_Dehydratase"/>
</dbReference>
<evidence type="ECO:0000256" key="7">
    <source>
        <dbReference type="SAM" id="MobiDB-lite"/>
    </source>
</evidence>
<gene>
    <name evidence="9" type="ORF">BE221DRAFT_142919</name>
</gene>
<dbReference type="SUPFAM" id="SSF53686">
    <property type="entry name" value="Tryptophan synthase beta subunit-like PLP-dependent enzymes"/>
    <property type="match status" value="1"/>
</dbReference>
<dbReference type="GO" id="GO:0004794">
    <property type="term" value="F:threonine deaminase activity"/>
    <property type="evidence" value="ECO:0007669"/>
    <property type="project" value="TreeGrafter"/>
</dbReference>
<comment type="catalytic activity">
    <reaction evidence="6">
        <text>L-serine = pyruvate + NH4(+)</text>
        <dbReference type="Rhea" id="RHEA:19169"/>
        <dbReference type="ChEBI" id="CHEBI:15361"/>
        <dbReference type="ChEBI" id="CHEBI:28938"/>
        <dbReference type="ChEBI" id="CHEBI:33384"/>
        <dbReference type="EC" id="4.3.1.17"/>
    </reaction>
</comment>